<evidence type="ECO:0000313" key="2">
    <source>
        <dbReference type="Proteomes" id="UP000325787"/>
    </source>
</evidence>
<dbReference type="AlphaFoldDB" id="A0A5Q0GX64"/>
<sequence>MSAPEPDAVSVAIGGQLAALRAHVQPANRPGNLDGLFAHHVLRGGAGIEWRVTSGIDEWTGENPHLLGTPAGLAVLGYAVTDDPSAAGPHRTTMAEGLHRLTARNPFPGDRLSFIYDVRVLLGVRLAAEAVREEAPDFPAWLRRMLEDPRLDPVDASQDLLLRHVLADLTDTPVVLGDPSAAEDHELAVRVWMTDSGTAVLAHPAEHAHLLRERAAGALLRADPGELDAPRAALLLHVAETVIGATASRLVPRPSHVGAVLSRFEAALLRWRWDREGVKHPIRWKITAEREVQDILWIMLRPVFDDLVDEETLPKIGHSSYRADFGIPGLGVLIEVKYVRRAGEFKEVEQQVMVDSVAYLKEVDRYRELVVFIYDESASVEHHDRTRRALLELPGVSEVIIVSRPGMLPLPERGTRRGRARSASG</sequence>
<dbReference type="Proteomes" id="UP000325787">
    <property type="component" value="Chromosome"/>
</dbReference>
<keyword evidence="2" id="KW-1185">Reference proteome</keyword>
<name>A0A5Q0GX64_SACSY</name>
<dbReference type="RefSeq" id="WP_033435352.1">
    <property type="nucleotide sequence ID" value="NZ_CP034550.1"/>
</dbReference>
<protein>
    <submittedName>
        <fullName evidence="1">Uncharacterized protein</fullName>
    </submittedName>
</protein>
<dbReference type="KEGG" id="ssyi:EKG83_14505"/>
<accession>A0A5Q0GX64</accession>
<dbReference type="EMBL" id="CP034550">
    <property type="protein sequence ID" value="QFZ18521.1"/>
    <property type="molecule type" value="Genomic_DNA"/>
</dbReference>
<reference evidence="2" key="1">
    <citation type="journal article" date="2021" name="Curr. Microbiol.">
        <title>Complete genome of nocamycin-producing strain Saccharothrix syringae NRRL B-16468 reveals the biosynthetic potential for secondary metabolites.</title>
        <authorList>
            <person name="Mo X."/>
            <person name="Yang S."/>
        </authorList>
    </citation>
    <scope>NUCLEOTIDE SEQUENCE [LARGE SCALE GENOMIC DNA]</scope>
    <source>
        <strain evidence="2">ATCC 51364 / DSM 43886 / JCM 6844 / KCTC 9398 / NBRC 14523 / NRRL B-16468 / INA 2240</strain>
    </source>
</reference>
<organism evidence="1 2">
    <name type="scientific">Saccharothrix syringae</name>
    <name type="common">Nocardiopsis syringae</name>
    <dbReference type="NCBI Taxonomy" id="103733"/>
    <lineage>
        <taxon>Bacteria</taxon>
        <taxon>Bacillati</taxon>
        <taxon>Actinomycetota</taxon>
        <taxon>Actinomycetes</taxon>
        <taxon>Pseudonocardiales</taxon>
        <taxon>Pseudonocardiaceae</taxon>
        <taxon>Saccharothrix</taxon>
    </lineage>
</organism>
<proteinExistence type="predicted"/>
<dbReference type="OrthoDB" id="3684535at2"/>
<evidence type="ECO:0000313" key="1">
    <source>
        <dbReference type="EMBL" id="QFZ18521.1"/>
    </source>
</evidence>
<dbReference type="Pfam" id="PF18742">
    <property type="entry name" value="DpnII-MboI"/>
    <property type="match status" value="1"/>
</dbReference>
<gene>
    <name evidence="1" type="ORF">EKG83_14505</name>
</gene>